<accession>A0ABX4CRK5</accession>
<evidence type="ECO:0000313" key="1">
    <source>
        <dbReference type="EMBL" id="OXB05100.1"/>
    </source>
</evidence>
<organism evidence="1 2">
    <name type="scientific">Flavobacterium plurextorum</name>
    <dbReference type="NCBI Taxonomy" id="1114867"/>
    <lineage>
        <taxon>Bacteria</taxon>
        <taxon>Pseudomonadati</taxon>
        <taxon>Bacteroidota</taxon>
        <taxon>Flavobacteriia</taxon>
        <taxon>Flavobacteriales</taxon>
        <taxon>Flavobacteriaceae</taxon>
        <taxon>Flavobacterium</taxon>
    </lineage>
</organism>
<dbReference type="Proteomes" id="UP000198381">
    <property type="component" value="Unassembled WGS sequence"/>
</dbReference>
<evidence type="ECO:0008006" key="3">
    <source>
        <dbReference type="Google" id="ProtNLM"/>
    </source>
</evidence>
<sequence length="207" mass="24461">MFLFVFGLQAQNSNDFMDSAVEKNVKDRFYESAKRAGLTEAKTKELLKIIEERNMILKDLETKKKQADAPYSIQDSGTLYNFKINTARNYYAQKINDFLTYKEYSEFAMEDYRNEARENTKSEYQLLIANNTGLTESQQKSLYALLYHYHLNQFLTTAYYSFDKTQQKPKLGILRYSFEKEFKKTCEEYNIKTSSSGNVYKNGFEWN</sequence>
<gene>
    <name evidence="1" type="ORF">B0A81_15450</name>
</gene>
<evidence type="ECO:0000313" key="2">
    <source>
        <dbReference type="Proteomes" id="UP000198381"/>
    </source>
</evidence>
<dbReference type="EMBL" id="MUHD01000029">
    <property type="protein sequence ID" value="OXB05100.1"/>
    <property type="molecule type" value="Genomic_DNA"/>
</dbReference>
<protein>
    <recommendedName>
        <fullName evidence="3">DUF3826 domain-containing protein</fullName>
    </recommendedName>
</protein>
<proteinExistence type="predicted"/>
<name>A0ABX4CRK5_9FLAO</name>
<comment type="caution">
    <text evidence="1">The sequence shown here is derived from an EMBL/GenBank/DDBJ whole genome shotgun (WGS) entry which is preliminary data.</text>
</comment>
<keyword evidence="2" id="KW-1185">Reference proteome</keyword>
<reference evidence="1 2" key="1">
    <citation type="submission" date="2016-11" db="EMBL/GenBank/DDBJ databases">
        <title>Whole genomes of Flavobacteriaceae.</title>
        <authorList>
            <person name="Stine C."/>
            <person name="Li C."/>
            <person name="Tadesse D."/>
        </authorList>
    </citation>
    <scope>NUCLEOTIDE SEQUENCE [LARGE SCALE GENOMIC DNA]</scope>
    <source>
        <strain evidence="1 2">CCUG 60112</strain>
    </source>
</reference>